<accession>A0A077M427</accession>
<dbReference type="Pfam" id="PF13546">
    <property type="entry name" value="DDE_5"/>
    <property type="match status" value="1"/>
</dbReference>
<gene>
    <name evidence="3" type="ORF">BN12_60038</name>
</gene>
<dbReference type="STRING" id="1194083.BN12_60038"/>
<evidence type="ECO:0000313" key="4">
    <source>
        <dbReference type="Proteomes" id="UP000035721"/>
    </source>
</evidence>
<protein>
    <recommendedName>
        <fullName evidence="2">Transposase IS701-like DDE domain-containing protein</fullName>
    </recommendedName>
</protein>
<organism evidence="3 4">
    <name type="scientific">Nostocoides japonicum T1-X7</name>
    <dbReference type="NCBI Taxonomy" id="1194083"/>
    <lineage>
        <taxon>Bacteria</taxon>
        <taxon>Bacillati</taxon>
        <taxon>Actinomycetota</taxon>
        <taxon>Actinomycetes</taxon>
        <taxon>Micrococcales</taxon>
        <taxon>Intrasporangiaceae</taxon>
        <taxon>Nostocoides</taxon>
    </lineage>
</organism>
<feature type="domain" description="Transposase IS701-like DDE" evidence="2">
    <location>
        <begin position="35"/>
        <end position="122"/>
    </location>
</feature>
<evidence type="ECO:0000313" key="3">
    <source>
        <dbReference type="EMBL" id="CCH79832.1"/>
    </source>
</evidence>
<dbReference type="Proteomes" id="UP000035721">
    <property type="component" value="Unassembled WGS sequence"/>
</dbReference>
<evidence type="ECO:0000259" key="2">
    <source>
        <dbReference type="Pfam" id="PF13546"/>
    </source>
</evidence>
<name>A0A077M427_9MICO</name>
<dbReference type="InterPro" id="IPR038721">
    <property type="entry name" value="IS701-like_DDE_dom"/>
</dbReference>
<evidence type="ECO:0000256" key="1">
    <source>
        <dbReference type="SAM" id="MobiDB-lite"/>
    </source>
</evidence>
<keyword evidence="4" id="KW-1185">Reference proteome</keyword>
<dbReference type="AlphaFoldDB" id="A0A077M427"/>
<dbReference type="PANTHER" id="PTHR33627">
    <property type="entry name" value="TRANSPOSASE"/>
    <property type="match status" value="1"/>
</dbReference>
<comment type="caution">
    <text evidence="3">The sequence shown here is derived from an EMBL/GenBank/DDBJ whole genome shotgun (WGS) entry which is preliminary data.</text>
</comment>
<feature type="region of interest" description="Disordered" evidence="1">
    <location>
        <begin position="121"/>
        <end position="162"/>
    </location>
</feature>
<dbReference type="PANTHER" id="PTHR33627:SF1">
    <property type="entry name" value="TRANSPOSASE"/>
    <property type="match status" value="1"/>
</dbReference>
<reference evidence="3 4" key="1">
    <citation type="journal article" date="2013" name="ISME J.">
        <title>A metabolic model for members of the genus Tetrasphaera involved in enhanced biological phosphorus removal.</title>
        <authorList>
            <person name="Kristiansen R."/>
            <person name="Nguyen H.T.T."/>
            <person name="Saunders A.M."/>
            <person name="Nielsen J.L."/>
            <person name="Wimmer R."/>
            <person name="Le V.Q."/>
            <person name="McIlroy S.J."/>
            <person name="Petrovski S."/>
            <person name="Seviour R.J."/>
            <person name="Calteau A."/>
            <person name="Nielsen K.L."/>
            <person name="Nielsen P.H."/>
        </authorList>
    </citation>
    <scope>NUCLEOTIDE SEQUENCE [LARGE SCALE GENOMIC DNA]</scope>
    <source>
        <strain evidence="3 4">T1-X7</strain>
    </source>
</reference>
<sequence length="162" mass="17904">MAVAAWDSVDVEGWDAAFGEVIDRIRPRFARFEPVRHAAALMRGLLSGLDRKNCWTLAEQAGADSPHGLQHLLGRARWDADGVRDDLRGYVVEHLGDPEAILVLDETGDLKKGTATVGVQRGVHRHRRPDRELSGRGVPDVRHPGRARVHRPGPVPAQVLDR</sequence>
<dbReference type="EMBL" id="CAJB01000392">
    <property type="protein sequence ID" value="CCH79832.1"/>
    <property type="molecule type" value="Genomic_DNA"/>
</dbReference>
<feature type="compositionally biased region" description="Basic and acidic residues" evidence="1">
    <location>
        <begin position="129"/>
        <end position="143"/>
    </location>
</feature>
<proteinExistence type="predicted"/>
<dbReference type="InterPro" id="IPR039365">
    <property type="entry name" value="IS701-like"/>
</dbReference>